<organism evidence="2 3">
    <name type="scientific">Symplocastrum torsivum CPER-KK1</name>
    <dbReference type="NCBI Taxonomy" id="450513"/>
    <lineage>
        <taxon>Bacteria</taxon>
        <taxon>Bacillati</taxon>
        <taxon>Cyanobacteriota</taxon>
        <taxon>Cyanophyceae</taxon>
        <taxon>Oscillatoriophycideae</taxon>
        <taxon>Oscillatoriales</taxon>
        <taxon>Microcoleaceae</taxon>
        <taxon>Symplocastrum</taxon>
    </lineage>
</organism>
<dbReference type="InterPro" id="IPR027417">
    <property type="entry name" value="P-loop_NTPase"/>
</dbReference>
<comment type="caution">
    <text evidence="2">The sequence shown here is derived from an EMBL/GenBank/DDBJ whole genome shotgun (WGS) entry which is preliminary data.</text>
</comment>
<dbReference type="EMBL" id="JAHHIF010000019">
    <property type="protein sequence ID" value="MBW4545915.1"/>
    <property type="molecule type" value="Genomic_DNA"/>
</dbReference>
<protein>
    <recommendedName>
        <fullName evidence="1">SF4 helicase domain-containing protein</fullName>
    </recommendedName>
</protein>
<dbReference type="InterPro" id="IPR007694">
    <property type="entry name" value="DNA_helicase_DnaB-like_C"/>
</dbReference>
<dbReference type="Pfam" id="PF03796">
    <property type="entry name" value="DnaB_C"/>
    <property type="match status" value="1"/>
</dbReference>
<accession>A0A951PL37</accession>
<dbReference type="AlphaFoldDB" id="A0A951PL37"/>
<dbReference type="Proteomes" id="UP000753908">
    <property type="component" value="Unassembled WGS sequence"/>
</dbReference>
<dbReference type="GO" id="GO:0003678">
    <property type="term" value="F:DNA helicase activity"/>
    <property type="evidence" value="ECO:0007669"/>
    <property type="project" value="InterPro"/>
</dbReference>
<dbReference type="Gene3D" id="3.40.50.300">
    <property type="entry name" value="P-loop containing nucleotide triphosphate hydrolases"/>
    <property type="match status" value="1"/>
</dbReference>
<evidence type="ECO:0000313" key="2">
    <source>
        <dbReference type="EMBL" id="MBW4545915.1"/>
    </source>
</evidence>
<gene>
    <name evidence="2" type="ORF">KME25_15925</name>
</gene>
<reference evidence="2" key="2">
    <citation type="journal article" date="2022" name="Microbiol. Resour. Announc.">
        <title>Metagenome Sequencing to Explore Phylogenomics of Terrestrial Cyanobacteria.</title>
        <authorList>
            <person name="Ward R.D."/>
            <person name="Stajich J.E."/>
            <person name="Johansen J.R."/>
            <person name="Huntemann M."/>
            <person name="Clum A."/>
            <person name="Foster B."/>
            <person name="Foster B."/>
            <person name="Roux S."/>
            <person name="Palaniappan K."/>
            <person name="Varghese N."/>
            <person name="Mukherjee S."/>
            <person name="Reddy T.B.K."/>
            <person name="Daum C."/>
            <person name="Copeland A."/>
            <person name="Chen I.A."/>
            <person name="Ivanova N.N."/>
            <person name="Kyrpides N.C."/>
            <person name="Shapiro N."/>
            <person name="Eloe-Fadrosh E.A."/>
            <person name="Pietrasiak N."/>
        </authorList>
    </citation>
    <scope>NUCLEOTIDE SEQUENCE</scope>
    <source>
        <strain evidence="2">CPER-KK1</strain>
    </source>
</reference>
<sequence length="57" mass="6491">MDLCLLLYQDEYYNSDTPKKEIMEVAVAKNRNSPTGVCKVLFNPSLGQFRNLIAHDS</sequence>
<dbReference type="GO" id="GO:0006260">
    <property type="term" value="P:DNA replication"/>
    <property type="evidence" value="ECO:0007669"/>
    <property type="project" value="InterPro"/>
</dbReference>
<evidence type="ECO:0000313" key="3">
    <source>
        <dbReference type="Proteomes" id="UP000753908"/>
    </source>
</evidence>
<dbReference type="GO" id="GO:0005524">
    <property type="term" value="F:ATP binding"/>
    <property type="evidence" value="ECO:0007669"/>
    <property type="project" value="InterPro"/>
</dbReference>
<evidence type="ECO:0000259" key="1">
    <source>
        <dbReference type="Pfam" id="PF03796"/>
    </source>
</evidence>
<proteinExistence type="predicted"/>
<feature type="domain" description="SF4 helicase" evidence="1">
    <location>
        <begin position="2"/>
        <end position="51"/>
    </location>
</feature>
<name>A0A951PL37_9CYAN</name>
<reference evidence="2" key="1">
    <citation type="submission" date="2021-05" db="EMBL/GenBank/DDBJ databases">
        <authorList>
            <person name="Pietrasiak N."/>
            <person name="Ward R."/>
            <person name="Stajich J.E."/>
            <person name="Kurbessoian T."/>
        </authorList>
    </citation>
    <scope>NUCLEOTIDE SEQUENCE</scope>
    <source>
        <strain evidence="2">CPER-KK1</strain>
    </source>
</reference>